<protein>
    <submittedName>
        <fullName evidence="1">Uncharacterized protein</fullName>
    </submittedName>
</protein>
<dbReference type="Proteomes" id="UP000236724">
    <property type="component" value="Unassembled WGS sequence"/>
</dbReference>
<keyword evidence="2" id="KW-1185">Reference proteome</keyword>
<organism evidence="1 2">
    <name type="scientific">Candidatus Venteria ishoeyi</name>
    <dbReference type="NCBI Taxonomy" id="1899563"/>
    <lineage>
        <taxon>Bacteria</taxon>
        <taxon>Pseudomonadati</taxon>
        <taxon>Pseudomonadota</taxon>
        <taxon>Gammaproteobacteria</taxon>
        <taxon>Thiotrichales</taxon>
        <taxon>Thiotrichaceae</taxon>
        <taxon>Venteria</taxon>
    </lineage>
</organism>
<sequence length="56" mass="7019">MHVKSHFLLNLLNWCVFRYLLKNNFFVLEVPHDKWLEMHNIQENLHEFFLSFFPIE</sequence>
<reference evidence="1 2" key="1">
    <citation type="submission" date="2016-10" db="EMBL/GenBank/DDBJ databases">
        <authorList>
            <person name="de Groot N.N."/>
        </authorList>
    </citation>
    <scope>NUCLEOTIDE SEQUENCE [LARGE SCALE GENOMIC DNA]</scope>
    <source>
        <strain evidence="1">MBHS1</strain>
    </source>
</reference>
<gene>
    <name evidence="1" type="ORF">MBHS_00950</name>
</gene>
<evidence type="ECO:0000313" key="2">
    <source>
        <dbReference type="Proteomes" id="UP000236724"/>
    </source>
</evidence>
<accession>A0A1H6F4L1</accession>
<dbReference type="EMBL" id="FMSV02000156">
    <property type="protein sequence ID" value="SEH05097.1"/>
    <property type="molecule type" value="Genomic_DNA"/>
</dbReference>
<dbReference type="AlphaFoldDB" id="A0A1H6F4L1"/>
<proteinExistence type="predicted"/>
<evidence type="ECO:0000313" key="1">
    <source>
        <dbReference type="EMBL" id="SEH05097.1"/>
    </source>
</evidence>
<name>A0A1H6F4L1_9GAMM</name>